<gene>
    <name evidence="2" type="ORF">C2845_PM06G04520</name>
</gene>
<evidence type="ECO:0000313" key="3">
    <source>
        <dbReference type="Proteomes" id="UP000275267"/>
    </source>
</evidence>
<evidence type="ECO:0000313" key="2">
    <source>
        <dbReference type="EMBL" id="RLM99884.1"/>
    </source>
</evidence>
<protein>
    <recommendedName>
        <fullName evidence="1">F-box associated beta-propeller type 3 domain-containing protein</fullName>
    </recommendedName>
</protein>
<proteinExistence type="predicted"/>
<keyword evidence="3" id="KW-1185">Reference proteome</keyword>
<sequence length="125" mass="13902">MSQLAHCDGLVLLPTNTKTYVFNLAMKNAVALPESWHNRMAHDTCLLVGFGFDPSTGRYKVAPSFYRCSDRDPTGILAMETEVFTIGAGDGSWRETSADPPYPVFSSQTGKHYEGYLLCFINRNN</sequence>
<dbReference type="OrthoDB" id="5319261at2759"/>
<accession>A0A3L6RD97</accession>
<dbReference type="AlphaFoldDB" id="A0A3L6RD97"/>
<dbReference type="InterPro" id="IPR013187">
    <property type="entry name" value="F-box-assoc_dom_typ3"/>
</dbReference>
<reference evidence="3" key="1">
    <citation type="journal article" date="2019" name="Nat. Commun.">
        <title>The genome of broomcorn millet.</title>
        <authorList>
            <person name="Zou C."/>
            <person name="Miki D."/>
            <person name="Li D."/>
            <person name="Tang Q."/>
            <person name="Xiao L."/>
            <person name="Rajput S."/>
            <person name="Deng P."/>
            <person name="Jia W."/>
            <person name="Huang R."/>
            <person name="Zhang M."/>
            <person name="Sun Y."/>
            <person name="Hu J."/>
            <person name="Fu X."/>
            <person name="Schnable P.S."/>
            <person name="Li F."/>
            <person name="Zhang H."/>
            <person name="Feng B."/>
            <person name="Zhu X."/>
            <person name="Liu R."/>
            <person name="Schnable J.C."/>
            <person name="Zhu J.-K."/>
            <person name="Zhang H."/>
        </authorList>
    </citation>
    <scope>NUCLEOTIDE SEQUENCE [LARGE SCALE GENOMIC DNA]</scope>
</reference>
<evidence type="ECO:0000259" key="1">
    <source>
        <dbReference type="Pfam" id="PF08268"/>
    </source>
</evidence>
<dbReference type="Proteomes" id="UP000275267">
    <property type="component" value="Unassembled WGS sequence"/>
</dbReference>
<name>A0A3L6RD97_PANMI</name>
<dbReference type="STRING" id="4540.A0A3L6RD97"/>
<feature type="domain" description="F-box associated beta-propeller type 3" evidence="1">
    <location>
        <begin position="4"/>
        <end position="115"/>
    </location>
</feature>
<comment type="caution">
    <text evidence="2">The sequence shown here is derived from an EMBL/GenBank/DDBJ whole genome shotgun (WGS) entry which is preliminary data.</text>
</comment>
<organism evidence="2 3">
    <name type="scientific">Panicum miliaceum</name>
    <name type="common">Proso millet</name>
    <name type="synonym">Broomcorn millet</name>
    <dbReference type="NCBI Taxonomy" id="4540"/>
    <lineage>
        <taxon>Eukaryota</taxon>
        <taxon>Viridiplantae</taxon>
        <taxon>Streptophyta</taxon>
        <taxon>Embryophyta</taxon>
        <taxon>Tracheophyta</taxon>
        <taxon>Spermatophyta</taxon>
        <taxon>Magnoliopsida</taxon>
        <taxon>Liliopsida</taxon>
        <taxon>Poales</taxon>
        <taxon>Poaceae</taxon>
        <taxon>PACMAD clade</taxon>
        <taxon>Panicoideae</taxon>
        <taxon>Panicodae</taxon>
        <taxon>Paniceae</taxon>
        <taxon>Panicinae</taxon>
        <taxon>Panicum</taxon>
        <taxon>Panicum sect. Panicum</taxon>
    </lineage>
</organism>
<dbReference type="Pfam" id="PF08268">
    <property type="entry name" value="FBA_3"/>
    <property type="match status" value="1"/>
</dbReference>
<dbReference type="EMBL" id="PQIB02000009">
    <property type="protein sequence ID" value="RLM99884.1"/>
    <property type="molecule type" value="Genomic_DNA"/>
</dbReference>